<proteinExistence type="predicted"/>
<sequence length="345" mass="38995">TQPYLSLIDKSIVGIPHLVEKLSRIQSALPANCLPRICHSLDDRINKSIIKLDHLAPPTARLAAFFRDLSPFIQNTSSPFLEFKQDDPSIAHPYWRWLKLIITGIAVWVLHLFDTGVDKSVVGIIPFVDKLSRIQSALLANCLPRICRSLDDMINKSIVKLDRLAPPTARLAAFLRVLSPFIQNTSSLFLEFKLDDPSIAHPKGLLKLLNRSRDWCDKAEAHIKSQFLFAFDNQCDDHLTAISKAVAYAAESFFFRYLPTVYKGIIDATALHFRTLITTLVEYDLHSHILQEIVSSGPLDMMEKFMCHSGYNKGIEEEELERELAMYAATKSIASIAIKWLPDGH</sequence>
<protein>
    <submittedName>
        <fullName evidence="1">Dynamin-related protein 4C-like</fullName>
    </submittedName>
</protein>
<feature type="non-terminal residue" evidence="1">
    <location>
        <position position="1"/>
    </location>
</feature>
<gene>
    <name evidence="1" type="ORF">Tci_440041</name>
</gene>
<evidence type="ECO:0000313" key="1">
    <source>
        <dbReference type="EMBL" id="GEY68067.1"/>
    </source>
</evidence>
<comment type="caution">
    <text evidence="1">The sequence shown here is derived from an EMBL/GenBank/DDBJ whole genome shotgun (WGS) entry which is preliminary data.</text>
</comment>
<organism evidence="1">
    <name type="scientific">Tanacetum cinerariifolium</name>
    <name type="common">Dalmatian daisy</name>
    <name type="synonym">Chrysanthemum cinerariifolium</name>
    <dbReference type="NCBI Taxonomy" id="118510"/>
    <lineage>
        <taxon>Eukaryota</taxon>
        <taxon>Viridiplantae</taxon>
        <taxon>Streptophyta</taxon>
        <taxon>Embryophyta</taxon>
        <taxon>Tracheophyta</taxon>
        <taxon>Spermatophyta</taxon>
        <taxon>Magnoliopsida</taxon>
        <taxon>eudicotyledons</taxon>
        <taxon>Gunneridae</taxon>
        <taxon>Pentapetalae</taxon>
        <taxon>asterids</taxon>
        <taxon>campanulids</taxon>
        <taxon>Asterales</taxon>
        <taxon>Asteraceae</taxon>
        <taxon>Asteroideae</taxon>
        <taxon>Anthemideae</taxon>
        <taxon>Anthemidinae</taxon>
        <taxon>Tanacetum</taxon>
    </lineage>
</organism>
<reference evidence="1" key="1">
    <citation type="journal article" date="2019" name="Sci. Rep.">
        <title>Draft genome of Tanacetum cinerariifolium, the natural source of mosquito coil.</title>
        <authorList>
            <person name="Yamashiro T."/>
            <person name="Shiraishi A."/>
            <person name="Satake H."/>
            <person name="Nakayama K."/>
        </authorList>
    </citation>
    <scope>NUCLEOTIDE SEQUENCE</scope>
</reference>
<dbReference type="AlphaFoldDB" id="A0A699HYT1"/>
<dbReference type="EMBL" id="BKCJ010199665">
    <property type="protein sequence ID" value="GEY68067.1"/>
    <property type="molecule type" value="Genomic_DNA"/>
</dbReference>
<name>A0A699HYT1_TANCI</name>
<accession>A0A699HYT1</accession>